<proteinExistence type="predicted"/>
<evidence type="ECO:0000256" key="1">
    <source>
        <dbReference type="SAM" id="MobiDB-lite"/>
    </source>
</evidence>
<gene>
    <name evidence="2" type="ORF">SAMN02982929_03249</name>
    <name evidence="3" type="ORF">SAMN05216506_101491</name>
</gene>
<protein>
    <submittedName>
        <fullName evidence="2">Uncharacterized protein</fullName>
    </submittedName>
</protein>
<accession>A0A1I1IAJ2</accession>
<evidence type="ECO:0000313" key="4">
    <source>
        <dbReference type="Proteomes" id="UP000199690"/>
    </source>
</evidence>
<accession>A0A1H6CAF3</accession>
<reference evidence="2" key="2">
    <citation type="submission" date="2016-10" db="EMBL/GenBank/DDBJ databases">
        <authorList>
            <person name="de Groot N.N."/>
        </authorList>
    </citation>
    <scope>NUCLEOTIDE SEQUENCE [LARGE SCALE GENOMIC DNA]</scope>
    <source>
        <strain evidence="2">ATCC 20501</strain>
    </source>
</reference>
<dbReference type="EMBL" id="FNVB01000004">
    <property type="protein sequence ID" value="SEG69605.1"/>
    <property type="molecule type" value="Genomic_DNA"/>
</dbReference>
<dbReference type="Proteomes" id="UP000199690">
    <property type="component" value="Unassembled WGS sequence"/>
</dbReference>
<name>A0A1H6CAF3_9PSEU</name>
<keyword evidence="4" id="KW-1185">Reference proteome</keyword>
<dbReference type="RefSeq" id="WP_093345494.1">
    <property type="nucleotide sequence ID" value="NZ_FNVB01000004.1"/>
</dbReference>
<sequence>MSAEQAEAPVRGGVLSGLDFGGRGTNVLLVRGSGSQRRGVARRGGPPGRAASGNHNVPMTRPAELAVIIRDLATAT</sequence>
<dbReference type="EMBL" id="FOME01000001">
    <property type="protein sequence ID" value="SFC33065.1"/>
    <property type="molecule type" value="Genomic_DNA"/>
</dbReference>
<dbReference type="Proteomes" id="UP000236729">
    <property type="component" value="Unassembled WGS sequence"/>
</dbReference>
<evidence type="ECO:0000313" key="2">
    <source>
        <dbReference type="EMBL" id="SEG69605.1"/>
    </source>
</evidence>
<organism evidence="2 5">
    <name type="scientific">Saccharopolyspora kobensis</name>
    <dbReference type="NCBI Taxonomy" id="146035"/>
    <lineage>
        <taxon>Bacteria</taxon>
        <taxon>Bacillati</taxon>
        <taxon>Actinomycetota</taxon>
        <taxon>Actinomycetes</taxon>
        <taxon>Pseudonocardiales</taxon>
        <taxon>Pseudonocardiaceae</taxon>
        <taxon>Saccharopolyspora</taxon>
    </lineage>
</organism>
<evidence type="ECO:0000313" key="5">
    <source>
        <dbReference type="Proteomes" id="UP000236729"/>
    </source>
</evidence>
<feature type="region of interest" description="Disordered" evidence="1">
    <location>
        <begin position="31"/>
        <end position="59"/>
    </location>
</feature>
<dbReference type="AlphaFoldDB" id="A0A1H6CAF3"/>
<dbReference type="SMR" id="A0A1H6CAF3"/>
<reference evidence="4 5" key="1">
    <citation type="submission" date="2016-10" db="EMBL/GenBank/DDBJ databases">
        <authorList>
            <person name="Varghese N."/>
            <person name="Submissions S."/>
        </authorList>
    </citation>
    <scope>NUCLEOTIDE SEQUENCE [LARGE SCALE GENOMIC DNA]</scope>
    <source>
        <strain evidence="5">ATCC 20501</strain>
        <strain evidence="3 4">CGMCC 4.3529</strain>
    </source>
</reference>
<evidence type="ECO:0000313" key="3">
    <source>
        <dbReference type="EMBL" id="SFC33065.1"/>
    </source>
</evidence>